<feature type="domain" description="DUF6291" evidence="2">
    <location>
        <begin position="5"/>
        <end position="83"/>
    </location>
</feature>
<evidence type="ECO:0000256" key="1">
    <source>
        <dbReference type="SAM" id="MobiDB-lite"/>
    </source>
</evidence>
<dbReference type="InterPro" id="IPR046258">
    <property type="entry name" value="DUF6291"/>
</dbReference>
<protein>
    <recommendedName>
        <fullName evidence="2">DUF6291 domain-containing protein</fullName>
    </recommendedName>
</protein>
<dbReference type="EMBL" id="BK014974">
    <property type="protein sequence ID" value="DAD85126.1"/>
    <property type="molecule type" value="Genomic_DNA"/>
</dbReference>
<evidence type="ECO:0000259" key="2">
    <source>
        <dbReference type="Pfam" id="PF19808"/>
    </source>
</evidence>
<organism evidence="3">
    <name type="scientific">Myoviridae sp. ctGjZ5</name>
    <dbReference type="NCBI Taxonomy" id="2826634"/>
    <lineage>
        <taxon>Viruses</taxon>
        <taxon>Duplodnaviria</taxon>
        <taxon>Heunggongvirae</taxon>
        <taxon>Uroviricota</taxon>
        <taxon>Caudoviricetes</taxon>
    </lineage>
</organism>
<reference evidence="3" key="1">
    <citation type="journal article" date="2021" name="Proc. Natl. Acad. Sci. U.S.A.">
        <title>A Catalog of Tens of Thousands of Viruses from Human Metagenomes Reveals Hidden Associations with Chronic Diseases.</title>
        <authorList>
            <person name="Tisza M.J."/>
            <person name="Buck C.B."/>
        </authorList>
    </citation>
    <scope>NUCLEOTIDE SEQUENCE</scope>
    <source>
        <strain evidence="3">CtGjZ5</strain>
    </source>
</reference>
<feature type="region of interest" description="Disordered" evidence="1">
    <location>
        <begin position="187"/>
        <end position="211"/>
    </location>
</feature>
<accession>A0A8S5MS52</accession>
<feature type="compositionally biased region" description="Basic and acidic residues" evidence="1">
    <location>
        <begin position="86"/>
        <end position="126"/>
    </location>
</feature>
<dbReference type="Pfam" id="PF19808">
    <property type="entry name" value="DUF6291"/>
    <property type="match status" value="1"/>
</dbReference>
<name>A0A8S5MS52_9CAUD</name>
<proteinExistence type="predicted"/>
<feature type="region of interest" description="Disordered" evidence="1">
    <location>
        <begin position="62"/>
        <end position="126"/>
    </location>
</feature>
<sequence>MTKNSFLMYTDWGDMIEELDEENRSQLLLAIMRYQSDKELPEMDLGARVAFAQIRTQFRKDEEKYSKTIANRSAAGKLGGRPKKASNSEKQKKQMLFDESKSKQTKTKKADNDNVNDNDLKENTLAGVKEKRFAPPTPENVNGYCREMGYTHVDAERFVNYYAAKGWKIGNDKIEDWKALVRNWERQDNDQRQGMAAKDPQTAQKKSANRFANFEQRQYDYDSMLFRERKEKAQE</sequence>
<evidence type="ECO:0000313" key="3">
    <source>
        <dbReference type="EMBL" id="DAD85126.1"/>
    </source>
</evidence>